<protein>
    <submittedName>
        <fullName evidence="2">Uncharacterized protein</fullName>
    </submittedName>
</protein>
<name>A0A6J4N0L8_9ACTN</name>
<accession>A0A6J4N0L8</accession>
<dbReference type="EMBL" id="CADCUL010000101">
    <property type="protein sequence ID" value="CAA9374211.1"/>
    <property type="molecule type" value="Genomic_DNA"/>
</dbReference>
<sequence length="47" mass="5015">CRQPTPGSTSSMTASPGSGPQARSVQPQCSRRRKVAWSGRRPAMRSA</sequence>
<proteinExistence type="predicted"/>
<reference evidence="2" key="1">
    <citation type="submission" date="2020-02" db="EMBL/GenBank/DDBJ databases">
        <authorList>
            <person name="Meier V. D."/>
        </authorList>
    </citation>
    <scope>NUCLEOTIDE SEQUENCE</scope>
    <source>
        <strain evidence="2">AVDCRST_MAG21</strain>
    </source>
</reference>
<evidence type="ECO:0000313" key="2">
    <source>
        <dbReference type="EMBL" id="CAA9374211.1"/>
    </source>
</evidence>
<feature type="non-terminal residue" evidence="2">
    <location>
        <position position="47"/>
    </location>
</feature>
<feature type="region of interest" description="Disordered" evidence="1">
    <location>
        <begin position="1"/>
        <end position="47"/>
    </location>
</feature>
<evidence type="ECO:0000256" key="1">
    <source>
        <dbReference type="SAM" id="MobiDB-lite"/>
    </source>
</evidence>
<organism evidence="2">
    <name type="scientific">uncultured Nocardioidaceae bacterium</name>
    <dbReference type="NCBI Taxonomy" id="253824"/>
    <lineage>
        <taxon>Bacteria</taxon>
        <taxon>Bacillati</taxon>
        <taxon>Actinomycetota</taxon>
        <taxon>Actinomycetes</taxon>
        <taxon>Propionibacteriales</taxon>
        <taxon>Nocardioidaceae</taxon>
        <taxon>environmental samples</taxon>
    </lineage>
</organism>
<feature type="compositionally biased region" description="Polar residues" evidence="1">
    <location>
        <begin position="1"/>
        <end position="29"/>
    </location>
</feature>
<feature type="non-terminal residue" evidence="2">
    <location>
        <position position="1"/>
    </location>
</feature>
<gene>
    <name evidence="2" type="ORF">AVDCRST_MAG21-924</name>
</gene>
<dbReference type="AlphaFoldDB" id="A0A6J4N0L8"/>